<dbReference type="AlphaFoldDB" id="A0A9P9IVF1"/>
<keyword evidence="1" id="KW-0812">Transmembrane</keyword>
<evidence type="ECO:0000313" key="4">
    <source>
        <dbReference type="Proteomes" id="UP000700596"/>
    </source>
</evidence>
<comment type="caution">
    <text evidence="3">The sequence shown here is derived from an EMBL/GenBank/DDBJ whole genome shotgun (WGS) entry which is preliminary data.</text>
</comment>
<keyword evidence="1" id="KW-0472">Membrane</keyword>
<dbReference type="PANTHER" id="PTHR43111:SF1">
    <property type="entry name" value="ALDEHYDE DEHYDROGENASE B-RELATED"/>
    <property type="match status" value="1"/>
</dbReference>
<dbReference type="Pfam" id="PF00171">
    <property type="entry name" value="Aldedh"/>
    <property type="match status" value="1"/>
</dbReference>
<keyword evidence="4" id="KW-1185">Reference proteome</keyword>
<organism evidence="3 4">
    <name type="scientific">Dendryphion nanum</name>
    <dbReference type="NCBI Taxonomy" id="256645"/>
    <lineage>
        <taxon>Eukaryota</taxon>
        <taxon>Fungi</taxon>
        <taxon>Dikarya</taxon>
        <taxon>Ascomycota</taxon>
        <taxon>Pezizomycotina</taxon>
        <taxon>Dothideomycetes</taxon>
        <taxon>Pleosporomycetidae</taxon>
        <taxon>Pleosporales</taxon>
        <taxon>Torulaceae</taxon>
        <taxon>Dendryphion</taxon>
    </lineage>
</organism>
<dbReference type="Gene3D" id="3.40.605.10">
    <property type="entry name" value="Aldehyde Dehydrogenase, Chain A, domain 1"/>
    <property type="match status" value="1"/>
</dbReference>
<feature type="transmembrane region" description="Helical" evidence="1">
    <location>
        <begin position="463"/>
        <end position="486"/>
    </location>
</feature>
<evidence type="ECO:0000313" key="3">
    <source>
        <dbReference type="EMBL" id="KAH7134972.1"/>
    </source>
</evidence>
<dbReference type="InterPro" id="IPR016161">
    <property type="entry name" value="Ald_DH/histidinol_DH"/>
</dbReference>
<proteinExistence type="predicted"/>
<name>A0A9P9IVF1_9PLEO</name>
<dbReference type="InterPro" id="IPR015590">
    <property type="entry name" value="Aldehyde_DH_dom"/>
</dbReference>
<feature type="domain" description="Aldehyde dehydrogenase" evidence="2">
    <location>
        <begin position="26"/>
        <end position="141"/>
    </location>
</feature>
<evidence type="ECO:0000259" key="2">
    <source>
        <dbReference type="Pfam" id="PF00171"/>
    </source>
</evidence>
<accession>A0A9P9IVF1</accession>
<dbReference type="Gene3D" id="3.40.309.10">
    <property type="entry name" value="Aldehyde Dehydrogenase, Chain A, domain 2"/>
    <property type="match status" value="1"/>
</dbReference>
<gene>
    <name evidence="3" type="ORF">B0J11DRAFT_611008</name>
</gene>
<keyword evidence="1" id="KW-1133">Transmembrane helix</keyword>
<dbReference type="Proteomes" id="UP000700596">
    <property type="component" value="Unassembled WGS sequence"/>
</dbReference>
<dbReference type="SUPFAM" id="SSF53720">
    <property type="entry name" value="ALDH-like"/>
    <property type="match status" value="1"/>
</dbReference>
<dbReference type="EMBL" id="JAGMWT010000002">
    <property type="protein sequence ID" value="KAH7134972.1"/>
    <property type="molecule type" value="Genomic_DNA"/>
</dbReference>
<dbReference type="PANTHER" id="PTHR43111">
    <property type="entry name" value="ALDEHYDE DEHYDROGENASE B-RELATED"/>
    <property type="match status" value="1"/>
</dbReference>
<dbReference type="InterPro" id="IPR016162">
    <property type="entry name" value="Ald_DH_N"/>
</dbReference>
<sequence>MSTSSDSAIEGLRATAKTGKCENVFFRQTQLKFLHDVLRANSSQLETALEDDTSVSTAEAAAEVALSLSIVKEHYMSLDPKNELEREYRVAKNQDAIDRRKPWGVVYIEPQLKHTPLFSVISPLSASLAAGNVVAIKLEKNLRALPSLLRKLLPGALEQDTFATVPSSPSPEVLSSCLELLQDSTSSNPRYSQLASYTAPPVVAIVDRSADLPSAAQNLVTARFAFGGSSPYAPDIILVNEFIAKPFLELVLQNAIRFLATASRPNPARQNGTAHKSQDNVFRALTSIQENKDWKINIVSKGDAGAIIELTPTVSASGIPGKISQPIFAISTITSPDHAIDLLSQAEPPSAAYYFAEPSHAKYLDQFVASKVSFTNHIPAQLLLGPAAPLHQIFDLEKRYATEHFTRAAPAFVRSSVSQERLALALSRKDQHLAQVLLRDAAKEIKEAKRAEWIARGFFENGIFIGLGIYGVPILSCVGAAIFFGVRSGLRALGRI</sequence>
<evidence type="ECO:0000256" key="1">
    <source>
        <dbReference type="SAM" id="Phobius"/>
    </source>
</evidence>
<dbReference type="OrthoDB" id="5596991at2759"/>
<reference evidence="3" key="1">
    <citation type="journal article" date="2021" name="Nat. Commun.">
        <title>Genetic determinants of endophytism in the Arabidopsis root mycobiome.</title>
        <authorList>
            <person name="Mesny F."/>
            <person name="Miyauchi S."/>
            <person name="Thiergart T."/>
            <person name="Pickel B."/>
            <person name="Atanasova L."/>
            <person name="Karlsson M."/>
            <person name="Huettel B."/>
            <person name="Barry K.W."/>
            <person name="Haridas S."/>
            <person name="Chen C."/>
            <person name="Bauer D."/>
            <person name="Andreopoulos W."/>
            <person name="Pangilinan J."/>
            <person name="LaButti K."/>
            <person name="Riley R."/>
            <person name="Lipzen A."/>
            <person name="Clum A."/>
            <person name="Drula E."/>
            <person name="Henrissat B."/>
            <person name="Kohler A."/>
            <person name="Grigoriev I.V."/>
            <person name="Martin F.M."/>
            <person name="Hacquard S."/>
        </authorList>
    </citation>
    <scope>NUCLEOTIDE SEQUENCE</scope>
    <source>
        <strain evidence="3">MPI-CAGE-CH-0243</strain>
    </source>
</reference>
<dbReference type="InterPro" id="IPR016163">
    <property type="entry name" value="Ald_DH_C"/>
</dbReference>
<protein>
    <submittedName>
        <fullName evidence="3">Aldehyde/histidinol dehydrogenase</fullName>
    </submittedName>
</protein>
<dbReference type="GO" id="GO:0016620">
    <property type="term" value="F:oxidoreductase activity, acting on the aldehyde or oxo group of donors, NAD or NADP as acceptor"/>
    <property type="evidence" value="ECO:0007669"/>
    <property type="project" value="InterPro"/>
</dbReference>